<dbReference type="Gene3D" id="3.40.50.2300">
    <property type="match status" value="2"/>
</dbReference>
<proteinExistence type="predicted"/>
<evidence type="ECO:0000313" key="6">
    <source>
        <dbReference type="Proteomes" id="UP000657177"/>
    </source>
</evidence>
<evidence type="ECO:0000256" key="2">
    <source>
        <dbReference type="ARBA" id="ARBA00023125"/>
    </source>
</evidence>
<evidence type="ECO:0000256" key="1">
    <source>
        <dbReference type="ARBA" id="ARBA00023015"/>
    </source>
</evidence>
<dbReference type="PROSITE" id="PS50932">
    <property type="entry name" value="HTH_LACI_2"/>
    <property type="match status" value="1"/>
</dbReference>
<dbReference type="AlphaFoldDB" id="A0A8J6LI98"/>
<dbReference type="InterPro" id="IPR046335">
    <property type="entry name" value="LacI/GalR-like_sensor"/>
</dbReference>
<dbReference type="CDD" id="cd01392">
    <property type="entry name" value="HTH_LacI"/>
    <property type="match status" value="1"/>
</dbReference>
<keyword evidence="1" id="KW-0805">Transcription regulation</keyword>
<evidence type="ECO:0000256" key="3">
    <source>
        <dbReference type="ARBA" id="ARBA00023163"/>
    </source>
</evidence>
<accession>A0A8J6LI98</accession>
<dbReference type="Pfam" id="PF13377">
    <property type="entry name" value="Peripla_BP_3"/>
    <property type="match status" value="1"/>
</dbReference>
<dbReference type="PRINTS" id="PR00036">
    <property type="entry name" value="HTHLACI"/>
</dbReference>
<dbReference type="Gene3D" id="1.10.260.40">
    <property type="entry name" value="lambda repressor-like DNA-binding domains"/>
    <property type="match status" value="1"/>
</dbReference>
<evidence type="ECO:0000259" key="4">
    <source>
        <dbReference type="PROSITE" id="PS50932"/>
    </source>
</evidence>
<dbReference type="PROSITE" id="PS00356">
    <property type="entry name" value="HTH_LACI_1"/>
    <property type="match status" value="1"/>
</dbReference>
<dbReference type="InterPro" id="IPR028082">
    <property type="entry name" value="Peripla_BP_I"/>
</dbReference>
<dbReference type="EMBL" id="JAAKDE010000004">
    <property type="protein sequence ID" value="MBA2132421.1"/>
    <property type="molecule type" value="Genomic_DNA"/>
</dbReference>
<feature type="domain" description="HTH lacI-type" evidence="4">
    <location>
        <begin position="3"/>
        <end position="57"/>
    </location>
</feature>
<sequence>MNPTIKDVAREAGVSVATVSRVLNNLPGYTEETRRRVLKVIKELGYQPNALARGLVCKRSHTIGILMPSLSSMVTSEMLKGIERQAHNNEKSVIVCNTDNDGIRTLEYLDVLKEKQVDGIIVVSANLTPVQYRKLVQFKKPVVLVSTCYAGGTLPYVKVDDEAAAYDATLYLLKKGHRRIGMLSGTKEDRIAGFPRIQGYKRALAEYGVTLGEEFIAYGDFTFRSGIKAMAQLLETASGMTAVFAASDEMAAGALVCAYKRGIKVPDDLSIIGYDNTQIAEMTIPPLTTLSQPFYHMGELGMMMLIDNIEQGKKMESRILPHTIQERETVKELFQK</sequence>
<dbReference type="PANTHER" id="PTHR30146:SF149">
    <property type="entry name" value="HTH-TYPE TRANSCRIPTIONAL REGULATOR EBGR"/>
    <property type="match status" value="1"/>
</dbReference>
<gene>
    <name evidence="5" type="ORF">G5B42_02530</name>
</gene>
<keyword evidence="3" id="KW-0804">Transcription</keyword>
<dbReference type="CDD" id="cd19975">
    <property type="entry name" value="PBP1_CcpA-like"/>
    <property type="match status" value="1"/>
</dbReference>
<dbReference type="Proteomes" id="UP000657177">
    <property type="component" value="Unassembled WGS sequence"/>
</dbReference>
<protein>
    <submittedName>
        <fullName evidence="5">LacI family DNA-binding transcriptional regulator</fullName>
    </submittedName>
</protein>
<dbReference type="PANTHER" id="PTHR30146">
    <property type="entry name" value="LACI-RELATED TRANSCRIPTIONAL REPRESSOR"/>
    <property type="match status" value="1"/>
</dbReference>
<dbReference type="InterPro" id="IPR000843">
    <property type="entry name" value="HTH_LacI"/>
</dbReference>
<reference evidence="5" key="1">
    <citation type="submission" date="2020-06" db="EMBL/GenBank/DDBJ databases">
        <title>Novel chitinolytic bacterium.</title>
        <authorList>
            <person name="Ungkulpasvich U."/>
            <person name="Kosugi A."/>
            <person name="Uke A."/>
        </authorList>
    </citation>
    <scope>NUCLEOTIDE SEQUENCE</scope>
    <source>
        <strain evidence="5">UUS1-1</strain>
    </source>
</reference>
<organism evidence="5 6">
    <name type="scientific">Capillibacterium thermochitinicola</name>
    <dbReference type="NCBI Taxonomy" id="2699427"/>
    <lineage>
        <taxon>Bacteria</taxon>
        <taxon>Bacillati</taxon>
        <taxon>Bacillota</taxon>
        <taxon>Capillibacterium</taxon>
    </lineage>
</organism>
<dbReference type="SUPFAM" id="SSF47413">
    <property type="entry name" value="lambda repressor-like DNA-binding domains"/>
    <property type="match status" value="1"/>
</dbReference>
<dbReference type="SUPFAM" id="SSF53822">
    <property type="entry name" value="Periplasmic binding protein-like I"/>
    <property type="match status" value="1"/>
</dbReference>
<evidence type="ECO:0000313" key="5">
    <source>
        <dbReference type="EMBL" id="MBA2132421.1"/>
    </source>
</evidence>
<dbReference type="GO" id="GO:0000976">
    <property type="term" value="F:transcription cis-regulatory region binding"/>
    <property type="evidence" value="ECO:0007669"/>
    <property type="project" value="TreeGrafter"/>
</dbReference>
<comment type="caution">
    <text evidence="5">The sequence shown here is derived from an EMBL/GenBank/DDBJ whole genome shotgun (WGS) entry which is preliminary data.</text>
</comment>
<dbReference type="SMART" id="SM00354">
    <property type="entry name" value="HTH_LACI"/>
    <property type="match status" value="1"/>
</dbReference>
<dbReference type="RefSeq" id="WP_181338872.1">
    <property type="nucleotide sequence ID" value="NZ_JAAKDE010000004.1"/>
</dbReference>
<dbReference type="Pfam" id="PF00356">
    <property type="entry name" value="LacI"/>
    <property type="match status" value="1"/>
</dbReference>
<name>A0A8J6LI98_9FIRM</name>
<keyword evidence="6" id="KW-1185">Reference proteome</keyword>
<keyword evidence="2 5" id="KW-0238">DNA-binding</keyword>
<dbReference type="InterPro" id="IPR010982">
    <property type="entry name" value="Lambda_DNA-bd_dom_sf"/>
</dbReference>
<dbReference type="GO" id="GO:0003700">
    <property type="term" value="F:DNA-binding transcription factor activity"/>
    <property type="evidence" value="ECO:0007669"/>
    <property type="project" value="TreeGrafter"/>
</dbReference>